<comment type="caution">
    <text evidence="2">The sequence shown here is derived from an EMBL/GenBank/DDBJ whole genome shotgun (WGS) entry which is preliminary data.</text>
</comment>
<evidence type="ECO:0000313" key="2">
    <source>
        <dbReference type="EMBL" id="PVD30352.1"/>
    </source>
</evidence>
<gene>
    <name evidence="2" type="ORF">C0Q70_09616</name>
</gene>
<evidence type="ECO:0000256" key="1">
    <source>
        <dbReference type="SAM" id="SignalP"/>
    </source>
</evidence>
<feature type="signal peptide" evidence="1">
    <location>
        <begin position="1"/>
        <end position="29"/>
    </location>
</feature>
<proteinExistence type="predicted"/>
<dbReference type="EMBL" id="PZQS01000005">
    <property type="protein sequence ID" value="PVD30352.1"/>
    <property type="molecule type" value="Genomic_DNA"/>
</dbReference>
<sequence>MEDLKGGSLVARLARGGCLLLLLISAAFAHPVNLSSPQPPTTSPEGGSHVVFFINMRQLIDRLSGLAEMARDVLVSKCHDDHDSSQATKLPCSLEQTSLLEDIEGLGPVPSHKVLEKEYSRTFLKHLLKDAYRTLLRLETLSTNEVSDGDSSFSVFAQKLGETNEQLKDTISSYLHARFADHVRGMKKMKKTYLRKKHTREEYRRRLLYTTWDLLNRSRPCCSTLWTCRGARMATAFRRRKTSHTQHRELNRLADI</sequence>
<feature type="chain" id="PRO_5015711931" evidence="1">
    <location>
        <begin position="30"/>
        <end position="256"/>
    </location>
</feature>
<keyword evidence="1" id="KW-0732">Signal</keyword>
<evidence type="ECO:0000313" key="3">
    <source>
        <dbReference type="Proteomes" id="UP000245119"/>
    </source>
</evidence>
<protein>
    <submittedName>
        <fullName evidence="2">Uncharacterized protein</fullName>
    </submittedName>
</protein>
<accession>A0A2T7PAB3</accession>
<organism evidence="2 3">
    <name type="scientific">Pomacea canaliculata</name>
    <name type="common">Golden apple snail</name>
    <dbReference type="NCBI Taxonomy" id="400727"/>
    <lineage>
        <taxon>Eukaryota</taxon>
        <taxon>Metazoa</taxon>
        <taxon>Spiralia</taxon>
        <taxon>Lophotrochozoa</taxon>
        <taxon>Mollusca</taxon>
        <taxon>Gastropoda</taxon>
        <taxon>Caenogastropoda</taxon>
        <taxon>Architaenioglossa</taxon>
        <taxon>Ampullarioidea</taxon>
        <taxon>Ampullariidae</taxon>
        <taxon>Pomacea</taxon>
    </lineage>
</organism>
<keyword evidence="3" id="KW-1185">Reference proteome</keyword>
<name>A0A2T7PAB3_POMCA</name>
<reference evidence="2 3" key="1">
    <citation type="submission" date="2018-04" db="EMBL/GenBank/DDBJ databases">
        <title>The genome of golden apple snail Pomacea canaliculata provides insight into stress tolerance and invasive adaptation.</title>
        <authorList>
            <person name="Liu C."/>
            <person name="Liu B."/>
            <person name="Ren Y."/>
            <person name="Zhang Y."/>
            <person name="Wang H."/>
            <person name="Li S."/>
            <person name="Jiang F."/>
            <person name="Yin L."/>
            <person name="Zhang G."/>
            <person name="Qian W."/>
            <person name="Fan W."/>
        </authorList>
    </citation>
    <scope>NUCLEOTIDE SEQUENCE [LARGE SCALE GENOMIC DNA]</scope>
    <source>
        <strain evidence="2">SZHN2017</strain>
        <tissue evidence="2">Muscle</tissue>
    </source>
</reference>
<dbReference type="Proteomes" id="UP000245119">
    <property type="component" value="Linkage Group LG5"/>
</dbReference>
<dbReference type="AlphaFoldDB" id="A0A2T7PAB3"/>